<dbReference type="SUPFAM" id="SSF75304">
    <property type="entry name" value="Amidase signature (AS) enzymes"/>
    <property type="match status" value="1"/>
</dbReference>
<name>A0A6G1I3Y7_9PEZI</name>
<feature type="binding site" evidence="6">
    <location>
        <position position="182"/>
    </location>
    <ligand>
        <name>substrate</name>
    </ligand>
</feature>
<keyword evidence="4" id="KW-0378">Hydrolase</keyword>
<keyword evidence="9" id="KW-1185">Reference proteome</keyword>
<evidence type="ECO:0000313" key="8">
    <source>
        <dbReference type="EMBL" id="KAF2402695.1"/>
    </source>
</evidence>
<dbReference type="OrthoDB" id="6428749at2759"/>
<dbReference type="EC" id="3.5.1.4" evidence="3"/>
<organism evidence="8 9">
    <name type="scientific">Trichodelitschia bisporula</name>
    <dbReference type="NCBI Taxonomy" id="703511"/>
    <lineage>
        <taxon>Eukaryota</taxon>
        <taxon>Fungi</taxon>
        <taxon>Dikarya</taxon>
        <taxon>Ascomycota</taxon>
        <taxon>Pezizomycotina</taxon>
        <taxon>Dothideomycetes</taxon>
        <taxon>Dothideomycetes incertae sedis</taxon>
        <taxon>Phaeotrichales</taxon>
        <taxon>Phaeotrichaceae</taxon>
        <taxon>Trichodelitschia</taxon>
    </lineage>
</organism>
<protein>
    <recommendedName>
        <fullName evidence="3">amidase</fullName>
        <ecNumber evidence="3">3.5.1.4</ecNumber>
    </recommendedName>
</protein>
<dbReference type="PIRSF" id="PIRSF001221">
    <property type="entry name" value="Amidase_fungi"/>
    <property type="match status" value="1"/>
</dbReference>
<dbReference type="PANTHER" id="PTHR46072">
    <property type="entry name" value="AMIDASE-RELATED-RELATED"/>
    <property type="match status" value="1"/>
</dbReference>
<accession>A0A6G1I3Y7</accession>
<evidence type="ECO:0000256" key="6">
    <source>
        <dbReference type="PIRSR" id="PIRSR001221-2"/>
    </source>
</evidence>
<feature type="binding site" evidence="6">
    <location>
        <begin position="229"/>
        <end position="232"/>
    </location>
    <ligand>
        <name>substrate</name>
    </ligand>
</feature>
<dbReference type="InterPro" id="IPR020556">
    <property type="entry name" value="Amidase_CS"/>
</dbReference>
<evidence type="ECO:0000256" key="2">
    <source>
        <dbReference type="ARBA" id="ARBA00009199"/>
    </source>
</evidence>
<sequence>MPPFKQLSTWQETVAQLQDHLASSIAPFLPSKPLPSPLPLNVTALPSQYLSESDFTLTSLAPETLIARLASGSLTSAAVTTAFLRRAALASKLTNCITELLPSALTRSAELDAYYKQHGKPIGPLHGLPISVKEHLGLEGLDNNAGYVSWIGNVAPRDALIVDLLKQAGAVIYARTTQPQTLMHLETSSNIYGETVNPYNRKLTAGGSSGGEGALVGMRGSVLGIGTDIGGSIRSPAANCGVYGLRPTSYRLPNEGGIATMLGQEHVVPVIGPLSTSLEGIRIFAKTLVDRKPWLRQPCLLPFPWKEENQLPLGTDGKPRLKVAVLWDDEVVKPHPPILRALREVVGKLKDAPDVEVVTWKPYKHFQAWEIIASLYFADGGKETSAAIEASSEPWRPLSSWIVRENPYAKALSVSEVWDWTMRREAYKAEYAALWNATATGTDENGVPIGMVDVILCPVGPGTAPPLDCARYWGYTAQWNVLDYPALVFPVTQVDPAIDVKEEEYTPRSNGMDEYNYKLYEPETYRDAPVSLQLVGRRYEDEKVIQALEFLKKYITLPL</sequence>
<reference evidence="8" key="1">
    <citation type="journal article" date="2020" name="Stud. Mycol.">
        <title>101 Dothideomycetes genomes: a test case for predicting lifestyles and emergence of pathogens.</title>
        <authorList>
            <person name="Haridas S."/>
            <person name="Albert R."/>
            <person name="Binder M."/>
            <person name="Bloem J."/>
            <person name="Labutti K."/>
            <person name="Salamov A."/>
            <person name="Andreopoulos B."/>
            <person name="Baker S."/>
            <person name="Barry K."/>
            <person name="Bills G."/>
            <person name="Bluhm B."/>
            <person name="Cannon C."/>
            <person name="Castanera R."/>
            <person name="Culley D."/>
            <person name="Daum C."/>
            <person name="Ezra D."/>
            <person name="Gonzalez J."/>
            <person name="Henrissat B."/>
            <person name="Kuo A."/>
            <person name="Liang C."/>
            <person name="Lipzen A."/>
            <person name="Lutzoni F."/>
            <person name="Magnuson J."/>
            <person name="Mondo S."/>
            <person name="Nolan M."/>
            <person name="Ohm R."/>
            <person name="Pangilinan J."/>
            <person name="Park H.-J."/>
            <person name="Ramirez L."/>
            <person name="Alfaro M."/>
            <person name="Sun H."/>
            <person name="Tritt A."/>
            <person name="Yoshinaga Y."/>
            <person name="Zwiers L.-H."/>
            <person name="Turgeon B."/>
            <person name="Goodwin S."/>
            <person name="Spatafora J."/>
            <person name="Crous P."/>
            <person name="Grigoriev I."/>
        </authorList>
    </citation>
    <scope>NUCLEOTIDE SEQUENCE</scope>
    <source>
        <strain evidence="8">CBS 262.69</strain>
    </source>
</reference>
<feature type="domain" description="Amidase" evidence="7">
    <location>
        <begin position="79"/>
        <end position="544"/>
    </location>
</feature>
<dbReference type="PANTHER" id="PTHR46072:SF4">
    <property type="entry name" value="AMIDASE C550.07-RELATED"/>
    <property type="match status" value="1"/>
</dbReference>
<feature type="binding site" evidence="6">
    <location>
        <position position="208"/>
    </location>
    <ligand>
        <name>substrate</name>
    </ligand>
</feature>
<comment type="similarity">
    <text evidence="2">Belongs to the amidase family.</text>
</comment>
<dbReference type="Pfam" id="PF01425">
    <property type="entry name" value="Amidase"/>
    <property type="match status" value="1"/>
</dbReference>
<dbReference type="Proteomes" id="UP000799640">
    <property type="component" value="Unassembled WGS sequence"/>
</dbReference>
<evidence type="ECO:0000256" key="1">
    <source>
        <dbReference type="ARBA" id="ARBA00001311"/>
    </source>
</evidence>
<evidence type="ECO:0000256" key="4">
    <source>
        <dbReference type="ARBA" id="ARBA00022801"/>
    </source>
</evidence>
<evidence type="ECO:0000256" key="5">
    <source>
        <dbReference type="PIRSR" id="PIRSR001221-1"/>
    </source>
</evidence>
<dbReference type="GO" id="GO:0004040">
    <property type="term" value="F:amidase activity"/>
    <property type="evidence" value="ECO:0007669"/>
    <property type="project" value="UniProtKB-EC"/>
</dbReference>
<feature type="active site" description="Charge relay system" evidence="5">
    <location>
        <position position="133"/>
    </location>
</feature>
<comment type="catalytic activity">
    <reaction evidence="1">
        <text>a monocarboxylic acid amide + H2O = a monocarboxylate + NH4(+)</text>
        <dbReference type="Rhea" id="RHEA:12020"/>
        <dbReference type="ChEBI" id="CHEBI:15377"/>
        <dbReference type="ChEBI" id="CHEBI:28938"/>
        <dbReference type="ChEBI" id="CHEBI:35757"/>
        <dbReference type="ChEBI" id="CHEBI:83628"/>
        <dbReference type="EC" id="3.5.1.4"/>
    </reaction>
</comment>
<dbReference type="InterPro" id="IPR036928">
    <property type="entry name" value="AS_sf"/>
</dbReference>
<gene>
    <name evidence="8" type="ORF">EJ06DRAFT_536311</name>
</gene>
<dbReference type="InterPro" id="IPR023631">
    <property type="entry name" value="Amidase_dom"/>
</dbReference>
<feature type="active site" description="Acyl-ester intermediate" evidence="5">
    <location>
        <position position="232"/>
    </location>
</feature>
<dbReference type="PROSITE" id="PS00571">
    <property type="entry name" value="AMIDASES"/>
    <property type="match status" value="1"/>
</dbReference>
<dbReference type="EMBL" id="ML996690">
    <property type="protein sequence ID" value="KAF2402695.1"/>
    <property type="molecule type" value="Genomic_DNA"/>
</dbReference>
<dbReference type="Gene3D" id="3.90.1300.10">
    <property type="entry name" value="Amidase signature (AS) domain"/>
    <property type="match status" value="1"/>
</dbReference>
<evidence type="ECO:0000313" key="9">
    <source>
        <dbReference type="Proteomes" id="UP000799640"/>
    </source>
</evidence>
<dbReference type="AlphaFoldDB" id="A0A6G1I3Y7"/>
<proteinExistence type="inferred from homology"/>
<evidence type="ECO:0000259" key="7">
    <source>
        <dbReference type="Pfam" id="PF01425"/>
    </source>
</evidence>
<evidence type="ECO:0000256" key="3">
    <source>
        <dbReference type="ARBA" id="ARBA00012922"/>
    </source>
</evidence>
<feature type="active site" description="Charge relay system" evidence="5">
    <location>
        <position position="208"/>
    </location>
</feature>